<name>A0A9W9MKB6_9EURO</name>
<sequence length="191" mass="21196">MSQLSLFSDAYPSSLYEGDTIDGLSFPNDQFHNPDLSGSQQTSDSVSNPGFLTPIPPPSVPPSLERVGPSRSIEFVLYSDMSKDEFVAWWLETKFGRKKRLHWSGNRTAACWQHFDQVANAKTGKPGAKCRQCHKVLDHPANGRYGTTALHRHLARPTCRKSTRQKTNIKGLLINTAQNAPATPTPFTQEA</sequence>
<dbReference type="PROSITE" id="PS50808">
    <property type="entry name" value="ZF_BED"/>
    <property type="match status" value="1"/>
</dbReference>
<evidence type="ECO:0000313" key="8">
    <source>
        <dbReference type="Proteomes" id="UP001150942"/>
    </source>
</evidence>
<dbReference type="OrthoDB" id="4261165at2759"/>
<evidence type="ECO:0000256" key="4">
    <source>
        <dbReference type="PROSITE-ProRule" id="PRU00027"/>
    </source>
</evidence>
<protein>
    <recommendedName>
        <fullName evidence="6">BED-type domain-containing protein</fullName>
    </recommendedName>
</protein>
<feature type="domain" description="BED-type" evidence="6">
    <location>
        <begin position="106"/>
        <end position="166"/>
    </location>
</feature>
<dbReference type="Proteomes" id="UP001150942">
    <property type="component" value="Unassembled WGS sequence"/>
</dbReference>
<dbReference type="AlphaFoldDB" id="A0A9W9MKB6"/>
<comment type="caution">
    <text evidence="7">The sequence shown here is derived from an EMBL/GenBank/DDBJ whole genome shotgun (WGS) entry which is preliminary data.</text>
</comment>
<accession>A0A9W9MKB6</accession>
<evidence type="ECO:0000259" key="6">
    <source>
        <dbReference type="PROSITE" id="PS50808"/>
    </source>
</evidence>
<reference evidence="7" key="2">
    <citation type="journal article" date="2023" name="IMA Fungus">
        <title>Comparative genomic study of the Penicillium genus elucidates a diverse pangenome and 15 lateral gene transfer events.</title>
        <authorList>
            <person name="Petersen C."/>
            <person name="Sorensen T."/>
            <person name="Nielsen M.R."/>
            <person name="Sondergaard T.E."/>
            <person name="Sorensen J.L."/>
            <person name="Fitzpatrick D.A."/>
            <person name="Frisvad J.C."/>
            <person name="Nielsen K.L."/>
        </authorList>
    </citation>
    <scope>NUCLEOTIDE SEQUENCE</scope>
    <source>
        <strain evidence="7">IBT 20477</strain>
    </source>
</reference>
<dbReference type="EMBL" id="JAPQKQ010000003">
    <property type="protein sequence ID" value="KAJ5202934.1"/>
    <property type="molecule type" value="Genomic_DNA"/>
</dbReference>
<evidence type="ECO:0000256" key="2">
    <source>
        <dbReference type="ARBA" id="ARBA00022771"/>
    </source>
</evidence>
<keyword evidence="8" id="KW-1185">Reference proteome</keyword>
<dbReference type="GO" id="GO:0008270">
    <property type="term" value="F:zinc ion binding"/>
    <property type="evidence" value="ECO:0007669"/>
    <property type="project" value="UniProtKB-KW"/>
</dbReference>
<organism evidence="7 8">
    <name type="scientific">Penicillium cf. viridicatum</name>
    <dbReference type="NCBI Taxonomy" id="2972119"/>
    <lineage>
        <taxon>Eukaryota</taxon>
        <taxon>Fungi</taxon>
        <taxon>Dikarya</taxon>
        <taxon>Ascomycota</taxon>
        <taxon>Pezizomycotina</taxon>
        <taxon>Eurotiomycetes</taxon>
        <taxon>Eurotiomycetidae</taxon>
        <taxon>Eurotiales</taxon>
        <taxon>Aspergillaceae</taxon>
        <taxon>Penicillium</taxon>
    </lineage>
</organism>
<keyword evidence="2 4" id="KW-0863">Zinc-finger</keyword>
<dbReference type="InterPro" id="IPR036236">
    <property type="entry name" value="Znf_C2H2_sf"/>
</dbReference>
<dbReference type="GO" id="GO:0003677">
    <property type="term" value="F:DNA binding"/>
    <property type="evidence" value="ECO:0007669"/>
    <property type="project" value="InterPro"/>
</dbReference>
<evidence type="ECO:0000313" key="7">
    <source>
        <dbReference type="EMBL" id="KAJ5202934.1"/>
    </source>
</evidence>
<feature type="compositionally biased region" description="Polar residues" evidence="5">
    <location>
        <begin position="27"/>
        <end position="50"/>
    </location>
</feature>
<gene>
    <name evidence="7" type="ORF">N7449_005013</name>
</gene>
<evidence type="ECO:0000256" key="3">
    <source>
        <dbReference type="ARBA" id="ARBA00022833"/>
    </source>
</evidence>
<evidence type="ECO:0000256" key="5">
    <source>
        <dbReference type="SAM" id="MobiDB-lite"/>
    </source>
</evidence>
<proteinExistence type="predicted"/>
<dbReference type="SMART" id="SM00614">
    <property type="entry name" value="ZnF_BED"/>
    <property type="match status" value="1"/>
</dbReference>
<dbReference type="InterPro" id="IPR003656">
    <property type="entry name" value="Znf_BED"/>
</dbReference>
<evidence type="ECO:0000256" key="1">
    <source>
        <dbReference type="ARBA" id="ARBA00022723"/>
    </source>
</evidence>
<keyword evidence="1" id="KW-0479">Metal-binding</keyword>
<feature type="region of interest" description="Disordered" evidence="5">
    <location>
        <begin position="27"/>
        <end position="66"/>
    </location>
</feature>
<reference evidence="7" key="1">
    <citation type="submission" date="2022-11" db="EMBL/GenBank/DDBJ databases">
        <authorList>
            <person name="Petersen C."/>
        </authorList>
    </citation>
    <scope>NUCLEOTIDE SEQUENCE</scope>
    <source>
        <strain evidence="7">IBT 20477</strain>
    </source>
</reference>
<dbReference type="SUPFAM" id="SSF57667">
    <property type="entry name" value="beta-beta-alpha zinc fingers"/>
    <property type="match status" value="1"/>
</dbReference>
<keyword evidence="3" id="KW-0862">Zinc</keyword>